<organism evidence="2 3">
    <name type="scientific">Carpinus fangiana</name>
    <dbReference type="NCBI Taxonomy" id="176857"/>
    <lineage>
        <taxon>Eukaryota</taxon>
        <taxon>Viridiplantae</taxon>
        <taxon>Streptophyta</taxon>
        <taxon>Embryophyta</taxon>
        <taxon>Tracheophyta</taxon>
        <taxon>Spermatophyta</taxon>
        <taxon>Magnoliopsida</taxon>
        <taxon>eudicotyledons</taxon>
        <taxon>Gunneridae</taxon>
        <taxon>Pentapetalae</taxon>
        <taxon>rosids</taxon>
        <taxon>fabids</taxon>
        <taxon>Fagales</taxon>
        <taxon>Betulaceae</taxon>
        <taxon>Carpinus</taxon>
    </lineage>
</organism>
<dbReference type="Proteomes" id="UP000327013">
    <property type="component" value="Unassembled WGS sequence"/>
</dbReference>
<dbReference type="OrthoDB" id="591587at2759"/>
<dbReference type="Pfam" id="PF03140">
    <property type="entry name" value="DUF247"/>
    <property type="match status" value="1"/>
</dbReference>
<dbReference type="PANTHER" id="PTHR31170">
    <property type="entry name" value="BNAC04G53230D PROTEIN"/>
    <property type="match status" value="1"/>
</dbReference>
<reference evidence="2 3" key="1">
    <citation type="submission" date="2019-06" db="EMBL/GenBank/DDBJ databases">
        <title>A chromosomal-level reference genome of Carpinus fangiana (Coryloideae, Betulaceae).</title>
        <authorList>
            <person name="Yang X."/>
            <person name="Wang Z."/>
            <person name="Zhang L."/>
            <person name="Hao G."/>
            <person name="Liu J."/>
            <person name="Yang Y."/>
        </authorList>
    </citation>
    <scope>NUCLEOTIDE SEQUENCE [LARGE SCALE GENOMIC DNA]</scope>
    <source>
        <strain evidence="2">Cfa_2016G</strain>
        <tissue evidence="2">Leaf</tissue>
    </source>
</reference>
<proteinExistence type="predicted"/>
<feature type="transmembrane region" description="Helical" evidence="1">
    <location>
        <begin position="193"/>
        <end position="217"/>
    </location>
</feature>
<protein>
    <submittedName>
        <fullName evidence="2">Uncharacterized protein</fullName>
    </submittedName>
</protein>
<accession>A0A5N6L415</accession>
<evidence type="ECO:0000313" key="2">
    <source>
        <dbReference type="EMBL" id="KAB8726143.1"/>
    </source>
</evidence>
<dbReference type="InterPro" id="IPR004158">
    <property type="entry name" value="DUF247_pln"/>
</dbReference>
<keyword evidence="1" id="KW-1133">Transmembrane helix</keyword>
<keyword evidence="1" id="KW-0812">Transmembrane</keyword>
<comment type="caution">
    <text evidence="2">The sequence shown here is derived from an EMBL/GenBank/DDBJ whole genome shotgun (WGS) entry which is preliminary data.</text>
</comment>
<keyword evidence="1" id="KW-0472">Membrane</keyword>
<name>A0A5N6L415_9ROSI</name>
<evidence type="ECO:0000313" key="3">
    <source>
        <dbReference type="Proteomes" id="UP000327013"/>
    </source>
</evidence>
<keyword evidence="3" id="KW-1185">Reference proteome</keyword>
<dbReference type="PANTHER" id="PTHR31170:SF17">
    <property type="match status" value="1"/>
</dbReference>
<dbReference type="EMBL" id="VIBQ01000094">
    <property type="protein sequence ID" value="KAB8726143.1"/>
    <property type="molecule type" value="Genomic_DNA"/>
</dbReference>
<evidence type="ECO:0000256" key="1">
    <source>
        <dbReference type="SAM" id="Phobius"/>
    </source>
</evidence>
<dbReference type="AlphaFoldDB" id="A0A5N6L415"/>
<sequence>MSLSCDGSLQNIKHLLDLAYKLTSPSVEIGIDWSIVREKEWSSIPSAIELQEAGVKFKKLEKGTLYDIKFNNGVIEIPLMKIDQRSESICRNMVAYEQYSQNNHFKVYTGFVSFMGYLMNSPKDVEFLRRRGIIENFLGDDEAVSTIFKNLGDNAIVFNLHFAELFRNVNKHCGRRQNVWIANLKHNYFSSPWAFISFLAAATLLLLTLTHTIFSILS</sequence>
<gene>
    <name evidence="2" type="ORF">FH972_026416</name>
</gene>